<proteinExistence type="predicted"/>
<keyword evidence="1" id="KW-1133">Transmembrane helix</keyword>
<keyword evidence="1" id="KW-0812">Transmembrane</keyword>
<dbReference type="Proteomes" id="UP000789901">
    <property type="component" value="Unassembled WGS sequence"/>
</dbReference>
<reference evidence="2 3" key="1">
    <citation type="submission" date="2021-06" db="EMBL/GenBank/DDBJ databases">
        <authorList>
            <person name="Kallberg Y."/>
            <person name="Tangrot J."/>
            <person name="Rosling A."/>
        </authorList>
    </citation>
    <scope>NUCLEOTIDE SEQUENCE [LARGE SCALE GENOMIC DNA]</scope>
    <source>
        <strain evidence="2 3">120-4 pot B 10/14</strain>
    </source>
</reference>
<gene>
    <name evidence="2" type="ORF">GMARGA_LOCUS11371</name>
</gene>
<keyword evidence="1" id="KW-0472">Membrane</keyword>
<accession>A0ABN7UWD6</accession>
<keyword evidence="3" id="KW-1185">Reference proteome</keyword>
<evidence type="ECO:0000313" key="3">
    <source>
        <dbReference type="Proteomes" id="UP000789901"/>
    </source>
</evidence>
<organism evidence="2 3">
    <name type="scientific">Gigaspora margarita</name>
    <dbReference type="NCBI Taxonomy" id="4874"/>
    <lineage>
        <taxon>Eukaryota</taxon>
        <taxon>Fungi</taxon>
        <taxon>Fungi incertae sedis</taxon>
        <taxon>Mucoromycota</taxon>
        <taxon>Glomeromycotina</taxon>
        <taxon>Glomeromycetes</taxon>
        <taxon>Diversisporales</taxon>
        <taxon>Gigasporaceae</taxon>
        <taxon>Gigaspora</taxon>
    </lineage>
</organism>
<evidence type="ECO:0000256" key="1">
    <source>
        <dbReference type="SAM" id="Phobius"/>
    </source>
</evidence>
<sequence length="464" mass="54031">MYLGNENFENLSLNPIETDQYNSSEDMIVGPSQIRQRRSVVNNASSSHPPLNENPSSQKCLLVITILLVLTFLGVMILSSAQVLFNDKASQPNNRFQPNDGSQHNDDFQSNQRFKSIECFHPNDGVVSIVKMANLTTDELNELRFAIRNLKVTMEKSRVIVEHSKPISTVLDDLDKNIHNTVDELRKFQHKAEWFFWFLVEEMKIITQEYEKLHSSEYDPKLSDIISSIIHKRLVLLETQISDFHEQFQRVSYSVQYVQKYAIHTRQHLIEAKREAENALKDQWLIKLISQWINITDPKINEMEEELDQVKFINKLLENFDRNFIDFGDFLSKYRIKIREVIAQTDGIPVKPTAEYINYLRKAAEDLEKQHFKLFILGLALGNSATIKDIWLTIIHEKYNIKLTLIHDLQYGYKYAILVFIAIVDLGGYTKSRDFTDKESRDFTDKESRNFCQLGAPDDSDNVL</sequence>
<name>A0ABN7UWD6_GIGMA</name>
<comment type="caution">
    <text evidence="2">The sequence shown here is derived from an EMBL/GenBank/DDBJ whole genome shotgun (WGS) entry which is preliminary data.</text>
</comment>
<feature type="transmembrane region" description="Helical" evidence="1">
    <location>
        <begin position="60"/>
        <end position="85"/>
    </location>
</feature>
<evidence type="ECO:0000313" key="2">
    <source>
        <dbReference type="EMBL" id="CAG8688762.1"/>
    </source>
</evidence>
<protein>
    <submittedName>
        <fullName evidence="2">7258_t:CDS:1</fullName>
    </submittedName>
</protein>
<dbReference type="EMBL" id="CAJVQB010006648">
    <property type="protein sequence ID" value="CAG8688762.1"/>
    <property type="molecule type" value="Genomic_DNA"/>
</dbReference>